<dbReference type="InterPro" id="IPR046848">
    <property type="entry name" value="E_motif"/>
</dbReference>
<dbReference type="InterPro" id="IPR011990">
    <property type="entry name" value="TPR-like_helical_dom_sf"/>
</dbReference>
<dbReference type="PROSITE" id="PS51375">
    <property type="entry name" value="PPR"/>
    <property type="match status" value="3"/>
</dbReference>
<dbReference type="EMBL" id="CAMGYJ010000010">
    <property type="protein sequence ID" value="CAI0551255.1"/>
    <property type="molecule type" value="Genomic_DNA"/>
</dbReference>
<dbReference type="FunFam" id="1.25.40.10:FF:000344">
    <property type="entry name" value="Pentatricopeptide repeat-containing protein"/>
    <property type="match status" value="1"/>
</dbReference>
<protein>
    <recommendedName>
        <fullName evidence="5">Pentatricopeptide repeat-containing protein</fullName>
    </recommendedName>
</protein>
<dbReference type="Pfam" id="PF01535">
    <property type="entry name" value="PPR"/>
    <property type="match status" value="4"/>
</dbReference>
<dbReference type="Pfam" id="PF20431">
    <property type="entry name" value="E_motif"/>
    <property type="match status" value="1"/>
</dbReference>
<dbReference type="FunFam" id="1.25.40.10:FF:000184">
    <property type="entry name" value="Pentatricopeptide repeat-containing protein, chloroplastic"/>
    <property type="match status" value="1"/>
</dbReference>
<dbReference type="GO" id="GO:0009451">
    <property type="term" value="P:RNA modification"/>
    <property type="evidence" value="ECO:0007669"/>
    <property type="project" value="InterPro"/>
</dbReference>
<gene>
    <name evidence="3" type="ORF">LITE_LOCUS45883</name>
</gene>
<dbReference type="GO" id="GO:0003723">
    <property type="term" value="F:RNA binding"/>
    <property type="evidence" value="ECO:0007669"/>
    <property type="project" value="InterPro"/>
</dbReference>
<comment type="caution">
    <text evidence="3">The sequence shown here is derived from an EMBL/GenBank/DDBJ whole genome shotgun (WGS) entry which is preliminary data.</text>
</comment>
<dbReference type="Pfam" id="PF13041">
    <property type="entry name" value="PPR_2"/>
    <property type="match status" value="2"/>
</dbReference>
<dbReference type="PANTHER" id="PTHR47926:SF387">
    <property type="entry name" value="PENTATRICOPEPTIDE REPEAT-CONTAINING PROTEIN"/>
    <property type="match status" value="1"/>
</dbReference>
<evidence type="ECO:0000256" key="2">
    <source>
        <dbReference type="PROSITE-ProRule" id="PRU00708"/>
    </source>
</evidence>
<accession>A0AAV0R1W4</accession>
<evidence type="ECO:0000313" key="3">
    <source>
        <dbReference type="EMBL" id="CAI0551255.1"/>
    </source>
</evidence>
<dbReference type="InterPro" id="IPR002885">
    <property type="entry name" value="PPR_rpt"/>
</dbReference>
<keyword evidence="1" id="KW-0677">Repeat</keyword>
<dbReference type="Gene3D" id="1.25.40.10">
    <property type="entry name" value="Tetratricopeptide repeat domain"/>
    <property type="match status" value="4"/>
</dbReference>
<feature type="repeat" description="PPR" evidence="2">
    <location>
        <begin position="130"/>
        <end position="164"/>
    </location>
</feature>
<name>A0AAV0R1W4_9ROSI</name>
<evidence type="ECO:0000313" key="4">
    <source>
        <dbReference type="Proteomes" id="UP001154282"/>
    </source>
</evidence>
<dbReference type="PANTHER" id="PTHR47926">
    <property type="entry name" value="PENTATRICOPEPTIDE REPEAT-CONTAINING PROTEIN"/>
    <property type="match status" value="1"/>
</dbReference>
<proteinExistence type="predicted"/>
<dbReference type="SUPFAM" id="SSF48452">
    <property type="entry name" value="TPR-like"/>
    <property type="match status" value="1"/>
</dbReference>
<evidence type="ECO:0000256" key="1">
    <source>
        <dbReference type="ARBA" id="ARBA00022737"/>
    </source>
</evidence>
<dbReference type="AlphaFoldDB" id="A0AAV0R1W4"/>
<reference evidence="3" key="1">
    <citation type="submission" date="2022-08" db="EMBL/GenBank/DDBJ databases">
        <authorList>
            <person name="Gutierrez-Valencia J."/>
        </authorList>
    </citation>
    <scope>NUCLEOTIDE SEQUENCE</scope>
</reference>
<dbReference type="InterPro" id="IPR046960">
    <property type="entry name" value="PPR_At4g14850-like_plant"/>
</dbReference>
<sequence>MKPFRSSPAISVSSSLLDSPLSPAPIFSNRRGRIIAYSRFRSLNRFSTSSAAATKWNSTTHGIINQPALLLMLDSCNSMLQLKQIQAHLTTTSLITRTFPASRALAFCALADGGDICHAAALFARIQKPNNYMWNTMIRGWGKAKQPRVGFSLFRRMVRERAEMDARSFVFSLKVCEQFSTAFKGECVHGITWKTGFRGSLLVSNVLIHFYGGHGRVELAGKLFDEMPVKDAVSWTSMIDEYSSNNRCDDAMKLFKYMLSSDVEPNEVTMIAVLSACSQNGDLEMGKDVHECIRSKSMDFTLNLMNAILDMYIKCGCLGAAEEIFDKMEAGLAPMEDTLVCVLSACGQLGSVELGQWIYLHYIDNQQIKNTLIISNAFIDMYAKCGLIDSAANIFHKMPKRDLVSWNSIIAAYAAHGNPNQALSIFHQMLLANFKPDRITFVGVLSACSHGGLVAEGHKYFHNMKNDFGIEPTREHYACMVDLLGRVGQLEDAFKMISGMPMEPSQAAWGALLNASRMHGNVELAKLAANKLLELDPEDSGTYVLLATVCAGNKRWGDVRMVRSMMREKGVKKTPGRSLVDVEGKFHEFLAGDVSHLQFDRICKALKGIFLLSEMDEAEYYALAVASDY</sequence>
<feature type="repeat" description="PPR" evidence="2">
    <location>
        <begin position="402"/>
        <end position="436"/>
    </location>
</feature>
<dbReference type="NCBIfam" id="TIGR00756">
    <property type="entry name" value="PPR"/>
    <property type="match status" value="3"/>
</dbReference>
<evidence type="ECO:0008006" key="5">
    <source>
        <dbReference type="Google" id="ProtNLM"/>
    </source>
</evidence>
<organism evidence="3 4">
    <name type="scientific">Linum tenue</name>
    <dbReference type="NCBI Taxonomy" id="586396"/>
    <lineage>
        <taxon>Eukaryota</taxon>
        <taxon>Viridiplantae</taxon>
        <taxon>Streptophyta</taxon>
        <taxon>Embryophyta</taxon>
        <taxon>Tracheophyta</taxon>
        <taxon>Spermatophyta</taxon>
        <taxon>Magnoliopsida</taxon>
        <taxon>eudicotyledons</taxon>
        <taxon>Gunneridae</taxon>
        <taxon>Pentapetalae</taxon>
        <taxon>rosids</taxon>
        <taxon>fabids</taxon>
        <taxon>Malpighiales</taxon>
        <taxon>Linaceae</taxon>
        <taxon>Linum</taxon>
    </lineage>
</organism>
<dbReference type="Proteomes" id="UP001154282">
    <property type="component" value="Unassembled WGS sequence"/>
</dbReference>
<feature type="repeat" description="PPR" evidence="2">
    <location>
        <begin position="231"/>
        <end position="265"/>
    </location>
</feature>
<keyword evidence="4" id="KW-1185">Reference proteome</keyword>